<dbReference type="GO" id="GO:0016020">
    <property type="term" value="C:membrane"/>
    <property type="evidence" value="ECO:0007669"/>
    <property type="project" value="UniProtKB-SubCell"/>
</dbReference>
<gene>
    <name evidence="8" type="ORF">FHL15_008166</name>
</gene>
<dbReference type="InterPro" id="IPR052337">
    <property type="entry name" value="SAT4-like"/>
</dbReference>
<feature type="domain" description="Rhodopsin" evidence="7">
    <location>
        <begin position="85"/>
        <end position="207"/>
    </location>
</feature>
<evidence type="ECO:0000256" key="6">
    <source>
        <dbReference type="SAM" id="Phobius"/>
    </source>
</evidence>
<protein>
    <recommendedName>
        <fullName evidence="7">Rhodopsin domain-containing protein</fullName>
    </recommendedName>
</protein>
<organism evidence="8 9">
    <name type="scientific">Xylaria flabelliformis</name>
    <dbReference type="NCBI Taxonomy" id="2512241"/>
    <lineage>
        <taxon>Eukaryota</taxon>
        <taxon>Fungi</taxon>
        <taxon>Dikarya</taxon>
        <taxon>Ascomycota</taxon>
        <taxon>Pezizomycotina</taxon>
        <taxon>Sordariomycetes</taxon>
        <taxon>Xylariomycetidae</taxon>
        <taxon>Xylariales</taxon>
        <taxon>Xylariaceae</taxon>
        <taxon>Xylaria</taxon>
    </lineage>
</organism>
<dbReference type="PANTHER" id="PTHR33048">
    <property type="entry name" value="PTH11-LIKE INTEGRAL MEMBRANE PROTEIN (AFU_ORTHOLOGUE AFUA_5G11245)"/>
    <property type="match status" value="1"/>
</dbReference>
<reference evidence="9" key="1">
    <citation type="submission" date="2019-06" db="EMBL/GenBank/DDBJ databases">
        <title>Draft genome sequence of the griseofulvin-producing fungus Xylaria cubensis strain G536.</title>
        <authorList>
            <person name="Mead M.E."/>
            <person name="Raja H.A."/>
            <person name="Steenwyk J.L."/>
            <person name="Knowles S.L."/>
            <person name="Oberlies N.H."/>
            <person name="Rokas A."/>
        </authorList>
    </citation>
    <scope>NUCLEOTIDE SEQUENCE [LARGE SCALE GENOMIC DNA]</scope>
    <source>
        <strain evidence="9">G536</strain>
    </source>
</reference>
<dbReference type="InterPro" id="IPR049326">
    <property type="entry name" value="Rhodopsin_dom_fungi"/>
</dbReference>
<comment type="subcellular location">
    <subcellularLocation>
        <location evidence="1">Membrane</location>
        <topology evidence="1">Multi-pass membrane protein</topology>
    </subcellularLocation>
</comment>
<name>A0A553HSN4_9PEZI</name>
<dbReference type="OrthoDB" id="5278984at2759"/>
<evidence type="ECO:0000259" key="7">
    <source>
        <dbReference type="Pfam" id="PF20684"/>
    </source>
</evidence>
<proteinExistence type="inferred from homology"/>
<keyword evidence="2 6" id="KW-0812">Transmembrane</keyword>
<sequence length="207" mass="22278">MPGTNRLSKGKQASLQDIPSSFTPVPSEIRAPVIYGTIITEIVPSVAFVALKLRALRLSCYGSNYTSNCGRSSLRLDNVLSFDSVVLALLSNVFNPLALGLLKLSILALYQSVFPSSRFHRVVTAIASLVAAWTVITLILGLGVCIPIESLWNDSVPRAHCLPAGDHQLGVVSAHVGIEILILLLPIPSVVRLQASPEKKRLTILTF</sequence>
<accession>A0A553HSN4</accession>
<evidence type="ECO:0000256" key="2">
    <source>
        <dbReference type="ARBA" id="ARBA00022692"/>
    </source>
</evidence>
<dbReference type="EMBL" id="VFLP01000050">
    <property type="protein sequence ID" value="TRX90961.1"/>
    <property type="molecule type" value="Genomic_DNA"/>
</dbReference>
<feature type="transmembrane region" description="Helical" evidence="6">
    <location>
        <begin position="169"/>
        <end position="191"/>
    </location>
</feature>
<keyword evidence="9" id="KW-1185">Reference proteome</keyword>
<evidence type="ECO:0000256" key="3">
    <source>
        <dbReference type="ARBA" id="ARBA00022989"/>
    </source>
</evidence>
<evidence type="ECO:0000313" key="9">
    <source>
        <dbReference type="Proteomes" id="UP000319160"/>
    </source>
</evidence>
<keyword evidence="4 6" id="KW-0472">Membrane</keyword>
<evidence type="ECO:0000256" key="1">
    <source>
        <dbReference type="ARBA" id="ARBA00004141"/>
    </source>
</evidence>
<feature type="transmembrane region" description="Helical" evidence="6">
    <location>
        <begin position="122"/>
        <end position="149"/>
    </location>
</feature>
<dbReference type="Proteomes" id="UP000319160">
    <property type="component" value="Unassembled WGS sequence"/>
</dbReference>
<keyword evidence="3 6" id="KW-1133">Transmembrane helix</keyword>
<evidence type="ECO:0000256" key="4">
    <source>
        <dbReference type="ARBA" id="ARBA00023136"/>
    </source>
</evidence>
<comment type="caution">
    <text evidence="8">The sequence shown here is derived from an EMBL/GenBank/DDBJ whole genome shotgun (WGS) entry which is preliminary data.</text>
</comment>
<dbReference type="AlphaFoldDB" id="A0A553HSN4"/>
<evidence type="ECO:0000313" key="8">
    <source>
        <dbReference type="EMBL" id="TRX90961.1"/>
    </source>
</evidence>
<dbReference type="Pfam" id="PF20684">
    <property type="entry name" value="Fung_rhodopsin"/>
    <property type="match status" value="1"/>
</dbReference>
<dbReference type="PANTHER" id="PTHR33048:SF47">
    <property type="entry name" value="INTEGRAL MEMBRANE PROTEIN-RELATED"/>
    <property type="match status" value="1"/>
</dbReference>
<comment type="similarity">
    <text evidence="5">Belongs to the SAT4 family.</text>
</comment>
<evidence type="ECO:0000256" key="5">
    <source>
        <dbReference type="ARBA" id="ARBA00038359"/>
    </source>
</evidence>